<dbReference type="RefSeq" id="WP_090247754.1">
    <property type="nucleotide sequence ID" value="NZ_FMTL01000001.1"/>
</dbReference>
<gene>
    <name evidence="1" type="ORF">SAMN05216370_0202</name>
</gene>
<proteinExistence type="predicted"/>
<reference evidence="1 2" key="1">
    <citation type="submission" date="2016-10" db="EMBL/GenBank/DDBJ databases">
        <authorList>
            <person name="Varghese N."/>
            <person name="Submissions S."/>
        </authorList>
    </citation>
    <scope>NUCLEOTIDE SEQUENCE [LARGE SCALE GENOMIC DNA]</scope>
    <source>
        <strain evidence="1 2">DSM 17833</strain>
    </source>
</reference>
<protein>
    <submittedName>
        <fullName evidence="1">Uncharacterized protein</fullName>
    </submittedName>
</protein>
<dbReference type="AlphaFoldDB" id="A0AB37Z216"/>
<sequence>MNLADELKAQEEKLQKQISVKNGSIVINVSYEYNIELSRCDTAEKLLHWVWHLTEKSWMTNDVMRRFIEIACRENKIEMVDA</sequence>
<dbReference type="Proteomes" id="UP000242418">
    <property type="component" value="Unassembled WGS sequence"/>
</dbReference>
<comment type="caution">
    <text evidence="1">The sequence shown here is derived from an EMBL/GenBank/DDBJ whole genome shotgun (WGS) entry which is preliminary data.</text>
</comment>
<keyword evidence="2" id="KW-1185">Reference proteome</keyword>
<evidence type="ECO:0000313" key="2">
    <source>
        <dbReference type="Proteomes" id="UP000242418"/>
    </source>
</evidence>
<organism evidence="1 2">
    <name type="scientific">Pseudomonas peli</name>
    <dbReference type="NCBI Taxonomy" id="592361"/>
    <lineage>
        <taxon>Bacteria</taxon>
        <taxon>Pseudomonadati</taxon>
        <taxon>Pseudomonadota</taxon>
        <taxon>Gammaproteobacteria</taxon>
        <taxon>Pseudomonadales</taxon>
        <taxon>Pseudomonadaceae</taxon>
        <taxon>Pseudomonas</taxon>
    </lineage>
</organism>
<accession>A0AB37Z216</accession>
<evidence type="ECO:0000313" key="1">
    <source>
        <dbReference type="EMBL" id="SCW29550.1"/>
    </source>
</evidence>
<dbReference type="EMBL" id="FMTL01000001">
    <property type="protein sequence ID" value="SCW29550.1"/>
    <property type="molecule type" value="Genomic_DNA"/>
</dbReference>
<name>A0AB37Z216_9PSED</name>